<sequence>MRIIITIRAPSLTDGQLMLEVRVSARLLAATAALTVLALGAPAQAAPAGAAPAATHTEGTAGAARTGANLGANVTLATCYGGAKRSYFATGGWGGDAGPYRTTSRCRDINVRNASPYGVEACVIFTDVTSRCNYLTYLPARSGWMTVATNVRDGVNFRVRFETLRYEYEPLVAYHAF</sequence>
<feature type="signal peptide" evidence="1">
    <location>
        <begin position="1"/>
        <end position="45"/>
    </location>
</feature>
<dbReference type="RefSeq" id="WP_091081714.1">
    <property type="nucleotide sequence ID" value="NZ_FMHT01000003.1"/>
</dbReference>
<evidence type="ECO:0000313" key="2">
    <source>
        <dbReference type="EMBL" id="SCL23719.1"/>
    </source>
</evidence>
<evidence type="ECO:0008006" key="4">
    <source>
        <dbReference type="Google" id="ProtNLM"/>
    </source>
</evidence>
<dbReference type="Proteomes" id="UP000199699">
    <property type="component" value="Unassembled WGS sequence"/>
</dbReference>
<organism evidence="2 3">
    <name type="scientific">Micromonospora nigra</name>
    <dbReference type="NCBI Taxonomy" id="145857"/>
    <lineage>
        <taxon>Bacteria</taxon>
        <taxon>Bacillati</taxon>
        <taxon>Actinomycetota</taxon>
        <taxon>Actinomycetes</taxon>
        <taxon>Micromonosporales</taxon>
        <taxon>Micromonosporaceae</taxon>
        <taxon>Micromonospora</taxon>
    </lineage>
</organism>
<dbReference type="AlphaFoldDB" id="A0A1C6S2K5"/>
<evidence type="ECO:0000256" key="1">
    <source>
        <dbReference type="SAM" id="SignalP"/>
    </source>
</evidence>
<keyword evidence="1" id="KW-0732">Signal</keyword>
<name>A0A1C6S2K5_9ACTN</name>
<gene>
    <name evidence="2" type="ORF">GA0070616_2778</name>
</gene>
<keyword evidence="3" id="KW-1185">Reference proteome</keyword>
<dbReference type="OrthoDB" id="4315969at2"/>
<feature type="chain" id="PRO_5008745382" description="Peptidase inhibitor family I36" evidence="1">
    <location>
        <begin position="46"/>
        <end position="177"/>
    </location>
</feature>
<accession>A0A1C6S2K5</accession>
<dbReference type="EMBL" id="FMHT01000003">
    <property type="protein sequence ID" value="SCL23719.1"/>
    <property type="molecule type" value="Genomic_DNA"/>
</dbReference>
<evidence type="ECO:0000313" key="3">
    <source>
        <dbReference type="Proteomes" id="UP000199699"/>
    </source>
</evidence>
<reference evidence="2 3" key="1">
    <citation type="submission" date="2016-06" db="EMBL/GenBank/DDBJ databases">
        <authorList>
            <person name="Kjaerup R.B."/>
            <person name="Dalgaard T.S."/>
            <person name="Juul-Madsen H.R."/>
        </authorList>
    </citation>
    <scope>NUCLEOTIDE SEQUENCE [LARGE SCALE GENOMIC DNA]</scope>
    <source>
        <strain evidence="2 3">DSM 43818</strain>
    </source>
</reference>
<protein>
    <recommendedName>
        <fullName evidence="4">Peptidase inhibitor family I36</fullName>
    </recommendedName>
</protein>
<proteinExistence type="predicted"/>